<dbReference type="EMBL" id="LAPV01000072">
    <property type="protein sequence ID" value="KKC33959.1"/>
    <property type="molecule type" value="Genomic_DNA"/>
</dbReference>
<proteinExistence type="predicted"/>
<evidence type="ECO:0000313" key="4">
    <source>
        <dbReference type="Proteomes" id="UP000182258"/>
    </source>
</evidence>
<evidence type="ECO:0000313" key="1">
    <source>
        <dbReference type="EMBL" id="KKC33959.1"/>
    </source>
</evidence>
<reference evidence="2 4" key="2">
    <citation type="submission" date="2016-10" db="EMBL/GenBank/DDBJ databases">
        <authorList>
            <person name="de Groot N.N."/>
        </authorList>
    </citation>
    <scope>NUCLEOTIDE SEQUENCE [LARGE SCALE GENOMIC DNA]</scope>
    <source>
        <strain evidence="2 4">CGMCC 1.10210</strain>
    </source>
</reference>
<dbReference type="Proteomes" id="UP000182258">
    <property type="component" value="Unassembled WGS sequence"/>
</dbReference>
<protein>
    <submittedName>
        <fullName evidence="2">Uncharacterized protein</fullName>
    </submittedName>
</protein>
<dbReference type="RefSeq" id="WP_046170038.1">
    <property type="nucleotide sequence ID" value="NZ_FOMB01000026.1"/>
</dbReference>
<evidence type="ECO:0000313" key="3">
    <source>
        <dbReference type="Proteomes" id="UP000033519"/>
    </source>
</evidence>
<evidence type="ECO:0000313" key="2">
    <source>
        <dbReference type="EMBL" id="SFD18182.1"/>
    </source>
</evidence>
<gene>
    <name evidence="2" type="ORF">SAMN04488059_12625</name>
    <name evidence="1" type="ORF">WH91_05735</name>
</gene>
<reference evidence="1 3" key="1">
    <citation type="submission" date="2015-03" db="EMBL/GenBank/DDBJ databases">
        <authorList>
            <person name="Lepp D."/>
            <person name="Hassan Y.I."/>
            <person name="Li X.-Z."/>
            <person name="Zhou T."/>
        </authorList>
    </citation>
    <scope>NUCLEOTIDE SEQUENCE [LARGE SCALE GENOMIC DNA]</scope>
    <source>
        <strain evidence="1 3">Cr7-05</strain>
    </source>
</reference>
<dbReference type="Proteomes" id="UP000033519">
    <property type="component" value="Unassembled WGS sequence"/>
</dbReference>
<organism evidence="2 4">
    <name type="scientific">Devosia psychrophila</name>
    <dbReference type="NCBI Taxonomy" id="728005"/>
    <lineage>
        <taxon>Bacteria</taxon>
        <taxon>Pseudomonadati</taxon>
        <taxon>Pseudomonadota</taxon>
        <taxon>Alphaproteobacteria</taxon>
        <taxon>Hyphomicrobiales</taxon>
        <taxon>Devosiaceae</taxon>
        <taxon>Devosia</taxon>
    </lineage>
</organism>
<name>A0A0F5Q1K4_9HYPH</name>
<keyword evidence="3" id="KW-1185">Reference proteome</keyword>
<accession>A0A0F5Q1K4</accession>
<sequence>MFDYIPARQDVLCPTTCRVYRNTAEYADYLNARFASQEQITFSFNGDCWVFSHSGADDDGMFDVLRLAEDSVAAAKPVCDEDSGHEQYMRERADLPGFFTVTVPMSILRALLPPMLTSDRTVSTRSRRA</sequence>
<dbReference type="AlphaFoldDB" id="A0A0F5Q1K4"/>
<dbReference type="EMBL" id="FOMB01000026">
    <property type="protein sequence ID" value="SFD18182.1"/>
    <property type="molecule type" value="Genomic_DNA"/>
</dbReference>
<dbReference type="PATRIC" id="fig|728005.3.peg.3573"/>